<proteinExistence type="predicted"/>
<accession>A0AA86PCK2</accession>
<evidence type="ECO:0000256" key="1">
    <source>
        <dbReference type="SAM" id="Phobius"/>
    </source>
</evidence>
<dbReference type="EMBL" id="CATOUU010000548">
    <property type="protein sequence ID" value="CAI9933739.1"/>
    <property type="molecule type" value="Genomic_DNA"/>
</dbReference>
<dbReference type="EMBL" id="CAXDID020000211">
    <property type="protein sequence ID" value="CAL6056881.1"/>
    <property type="molecule type" value="Genomic_DNA"/>
</dbReference>
<dbReference type="Proteomes" id="UP001642409">
    <property type="component" value="Unassembled WGS sequence"/>
</dbReference>
<evidence type="ECO:0000313" key="4">
    <source>
        <dbReference type="Proteomes" id="UP001642409"/>
    </source>
</evidence>
<comment type="caution">
    <text evidence="2">The sequence shown here is derived from an EMBL/GenBank/DDBJ whole genome shotgun (WGS) entry which is preliminary data.</text>
</comment>
<keyword evidence="1" id="KW-0472">Membrane</keyword>
<name>A0AA86PCK2_9EUKA</name>
<organism evidence="2">
    <name type="scientific">Hexamita inflata</name>
    <dbReference type="NCBI Taxonomy" id="28002"/>
    <lineage>
        <taxon>Eukaryota</taxon>
        <taxon>Metamonada</taxon>
        <taxon>Diplomonadida</taxon>
        <taxon>Hexamitidae</taxon>
        <taxon>Hexamitinae</taxon>
        <taxon>Hexamita</taxon>
    </lineage>
</organism>
<keyword evidence="1" id="KW-1133">Transmembrane helix</keyword>
<reference evidence="3 4" key="2">
    <citation type="submission" date="2024-07" db="EMBL/GenBank/DDBJ databases">
        <authorList>
            <person name="Akdeniz Z."/>
        </authorList>
    </citation>
    <scope>NUCLEOTIDE SEQUENCE [LARGE SCALE GENOMIC DNA]</scope>
</reference>
<sequence length="464" mass="51957">MIFTVVINQVRTMVFSPSITQIYQYTNDDVLDLISCGSNMFQVMLNGTVQMTNVKEGLLDKQSYMFVDIGISSVSRVFCPDFKQFHYLTQSGKLMVEDGIEAGKLKFKELLPGQHVIDYNSTNSVSLILTTQGLFAKGTCKDLICGISDTTFADFTIILSTLFTSPIVSFRIHEGDSKNLFIYLENGDVYLTGKSEKFPITQDLDPIRKIGSGLKSAYLGKNLSVSQSVIYYIKGADLMMYSSKLTPTEQLVQTGVRDIMYRDFQLFLSQENVEIFFENLEQSYGTELFCKQTPTNPLCIKIQDGTFNQAQDCPDNTDPVCLIKTCLADPTNSDCIMDPCSQNEFQCWALFCTKDYQTIKNKPQCFTRYINITLTVSDSKNSFFRGDLMFNNKQKPSNINNNKVSPGGAAGIAIAACVVFFVLIIIVIVVQMKKKQINTQVITHDSPAEVTIPELTTAQTIEVQ</sequence>
<keyword evidence="4" id="KW-1185">Reference proteome</keyword>
<reference evidence="2" key="1">
    <citation type="submission" date="2023-06" db="EMBL/GenBank/DDBJ databases">
        <authorList>
            <person name="Kurt Z."/>
        </authorList>
    </citation>
    <scope>NUCLEOTIDE SEQUENCE</scope>
</reference>
<keyword evidence="1" id="KW-0812">Transmembrane</keyword>
<protein>
    <submittedName>
        <fullName evidence="3">Hypothetical_protein</fullName>
    </submittedName>
</protein>
<evidence type="ECO:0000313" key="2">
    <source>
        <dbReference type="EMBL" id="CAI9933739.1"/>
    </source>
</evidence>
<gene>
    <name evidence="2" type="ORF">HINF_LOCUS21384</name>
    <name evidence="3" type="ORF">HINF_LOCUS47241</name>
</gene>
<feature type="transmembrane region" description="Helical" evidence="1">
    <location>
        <begin position="408"/>
        <end position="430"/>
    </location>
</feature>
<dbReference type="AlphaFoldDB" id="A0AA86PCK2"/>
<evidence type="ECO:0000313" key="3">
    <source>
        <dbReference type="EMBL" id="CAL6056881.1"/>
    </source>
</evidence>